<dbReference type="OrthoDB" id="1747252at2759"/>
<keyword evidence="4" id="KW-1185">Reference proteome</keyword>
<accession>A0A9J7KR33</accession>
<evidence type="ECO:0000313" key="4">
    <source>
        <dbReference type="Proteomes" id="UP000001554"/>
    </source>
</evidence>
<keyword evidence="2" id="KW-0689">Ribosomal protein</keyword>
<dbReference type="GO" id="GO:0005840">
    <property type="term" value="C:ribosome"/>
    <property type="evidence" value="ECO:0007669"/>
    <property type="project" value="UniProtKB-KW"/>
</dbReference>
<evidence type="ECO:0000256" key="3">
    <source>
        <dbReference type="ARBA" id="ARBA00023274"/>
    </source>
</evidence>
<keyword evidence="3" id="KW-0687">Ribonucleoprotein</keyword>
<dbReference type="PANTHER" id="PTHR36427">
    <property type="entry name" value="54S RIBOSOMAL PROTEIN L1, MITOCHONDRIAL"/>
    <property type="match status" value="1"/>
</dbReference>
<dbReference type="GO" id="GO:1990904">
    <property type="term" value="C:ribonucleoprotein complex"/>
    <property type="evidence" value="ECO:0007669"/>
    <property type="project" value="UniProtKB-KW"/>
</dbReference>
<proteinExistence type="inferred from homology"/>
<sequence>MVDLWSRGQKYSALTYPNKPTQEGKGHVNVIIGRLDMTDQQLTENIDCMIKAVCTHKPLHFGSFVTRALVHAKGTPAYKFQVEPFLPAEPKDDNEFE</sequence>
<dbReference type="GeneID" id="118410989"/>
<evidence type="ECO:0000256" key="1">
    <source>
        <dbReference type="ARBA" id="ARBA00010531"/>
    </source>
</evidence>
<dbReference type="KEGG" id="bfo:118410989"/>
<reference evidence="5" key="2">
    <citation type="submission" date="2025-08" db="UniProtKB">
        <authorList>
            <consortium name="RefSeq"/>
        </authorList>
    </citation>
    <scope>IDENTIFICATION</scope>
    <source>
        <strain evidence="5">S238N-H82</strain>
        <tissue evidence="5">Testes</tissue>
    </source>
</reference>
<dbReference type="RefSeq" id="XP_035668874.1">
    <property type="nucleotide sequence ID" value="XM_035812981.1"/>
</dbReference>
<evidence type="ECO:0000256" key="2">
    <source>
        <dbReference type="ARBA" id="ARBA00022980"/>
    </source>
</evidence>
<dbReference type="InterPro" id="IPR023674">
    <property type="entry name" value="Ribosomal_uL1-like"/>
</dbReference>
<dbReference type="Gene3D" id="3.30.190.20">
    <property type="match status" value="1"/>
</dbReference>
<comment type="similarity">
    <text evidence="1">Belongs to the universal ribosomal protein uL1 family.</text>
</comment>
<organism evidence="4 5">
    <name type="scientific">Branchiostoma floridae</name>
    <name type="common">Florida lancelet</name>
    <name type="synonym">Amphioxus</name>
    <dbReference type="NCBI Taxonomy" id="7739"/>
    <lineage>
        <taxon>Eukaryota</taxon>
        <taxon>Metazoa</taxon>
        <taxon>Chordata</taxon>
        <taxon>Cephalochordata</taxon>
        <taxon>Leptocardii</taxon>
        <taxon>Amphioxiformes</taxon>
        <taxon>Branchiostomatidae</taxon>
        <taxon>Branchiostoma</taxon>
    </lineage>
</organism>
<evidence type="ECO:0000313" key="5">
    <source>
        <dbReference type="RefSeq" id="XP_035668874.1"/>
    </source>
</evidence>
<dbReference type="Proteomes" id="UP000001554">
    <property type="component" value="Chromosome 3"/>
</dbReference>
<protein>
    <submittedName>
        <fullName evidence="5">39S ribosomal protein L1, mitochondrial-like</fullName>
    </submittedName>
</protein>
<dbReference type="PANTHER" id="PTHR36427:SF3">
    <property type="entry name" value="LARGE RIBOSOMAL SUBUNIT PROTEIN UL1M"/>
    <property type="match status" value="1"/>
</dbReference>
<gene>
    <name evidence="5" type="primary">LOC118410989</name>
</gene>
<dbReference type="AlphaFoldDB" id="A0A9J7KR33"/>
<name>A0A9J7KR33_BRAFL</name>
<reference evidence="4" key="1">
    <citation type="journal article" date="2020" name="Nat. Ecol. Evol.">
        <title>Deeply conserved synteny resolves early events in vertebrate evolution.</title>
        <authorList>
            <person name="Simakov O."/>
            <person name="Marletaz F."/>
            <person name="Yue J.X."/>
            <person name="O'Connell B."/>
            <person name="Jenkins J."/>
            <person name="Brandt A."/>
            <person name="Calef R."/>
            <person name="Tung C.H."/>
            <person name="Huang T.K."/>
            <person name="Schmutz J."/>
            <person name="Satoh N."/>
            <person name="Yu J.K."/>
            <person name="Putnam N.H."/>
            <person name="Green R.E."/>
            <person name="Rokhsar D.S."/>
        </authorList>
    </citation>
    <scope>NUCLEOTIDE SEQUENCE [LARGE SCALE GENOMIC DNA]</scope>
    <source>
        <strain evidence="4">S238N-H82</strain>
    </source>
</reference>
<dbReference type="SUPFAM" id="SSF56808">
    <property type="entry name" value="Ribosomal protein L1"/>
    <property type="match status" value="1"/>
</dbReference>